<dbReference type="OrthoDB" id="9779968at2"/>
<dbReference type="PANTHER" id="PTHR43737:SF1">
    <property type="entry name" value="DUF1501 DOMAIN-CONTAINING PROTEIN"/>
    <property type="match status" value="1"/>
</dbReference>
<dbReference type="EMBL" id="CP036434">
    <property type="protein sequence ID" value="QDV08311.1"/>
    <property type="molecule type" value="Genomic_DNA"/>
</dbReference>
<name>A0A518EW54_9BACT</name>
<dbReference type="PROSITE" id="PS51318">
    <property type="entry name" value="TAT"/>
    <property type="match status" value="1"/>
</dbReference>
<sequence>MKSDPPSQAHPASTWTRRSFLCVAGAAGGAAIVGPPSCSRPKPRRGSHDTLVVIFLRGGMDGLSLVVPYGDDLYYKRRRRIAVPRSKVHDLDGYFGLNDAAGALLPLYESGRLAIAQLVGHVQASRSHFQSMRHIEEANAEIGTLGSGWIARHLAHTPASGTGPARAIALQSTLPPALQGGPATVPVPSLASFGFRGPASGRSARMACLERMYASAPEPHRSSGVAALGLVHELAAIDFVHRKPAGGAEYPKGKFGRALYETASLIKSRTGVEVIEADFGGWDDHRDLGPTDGAFAARAHELSEALGAFMTDLGDDAERVTILVLSEFGRGAGMNGSGGTSHGRGGTALVLGGAHVQGGRIHGAWPGLGRDQLDNGAIQVTLDVRDLLSETLSHRLGTSNLDAVLPGHSPTPLGILSRPSKWSGTEVPFI</sequence>
<accession>A0A518EW54</accession>
<evidence type="ECO:0008006" key="3">
    <source>
        <dbReference type="Google" id="ProtNLM"/>
    </source>
</evidence>
<organism evidence="1 2">
    <name type="scientific">Saltatorellus ferox</name>
    <dbReference type="NCBI Taxonomy" id="2528018"/>
    <lineage>
        <taxon>Bacteria</taxon>
        <taxon>Pseudomonadati</taxon>
        <taxon>Planctomycetota</taxon>
        <taxon>Planctomycetia</taxon>
        <taxon>Planctomycetia incertae sedis</taxon>
        <taxon>Saltatorellus</taxon>
    </lineage>
</organism>
<reference evidence="1 2" key="1">
    <citation type="submission" date="2019-02" db="EMBL/GenBank/DDBJ databases">
        <title>Deep-cultivation of Planctomycetes and their phenomic and genomic characterization uncovers novel biology.</title>
        <authorList>
            <person name="Wiegand S."/>
            <person name="Jogler M."/>
            <person name="Boedeker C."/>
            <person name="Pinto D."/>
            <person name="Vollmers J."/>
            <person name="Rivas-Marin E."/>
            <person name="Kohn T."/>
            <person name="Peeters S.H."/>
            <person name="Heuer A."/>
            <person name="Rast P."/>
            <person name="Oberbeckmann S."/>
            <person name="Bunk B."/>
            <person name="Jeske O."/>
            <person name="Meyerdierks A."/>
            <person name="Storesund J.E."/>
            <person name="Kallscheuer N."/>
            <person name="Luecker S."/>
            <person name="Lage O.M."/>
            <person name="Pohl T."/>
            <person name="Merkel B.J."/>
            <person name="Hornburger P."/>
            <person name="Mueller R.-W."/>
            <person name="Bruemmer F."/>
            <person name="Labrenz M."/>
            <person name="Spormann A.M."/>
            <person name="Op den Camp H."/>
            <person name="Overmann J."/>
            <person name="Amann R."/>
            <person name="Jetten M.S.M."/>
            <person name="Mascher T."/>
            <person name="Medema M.H."/>
            <person name="Devos D.P."/>
            <person name="Kaster A.-K."/>
            <person name="Ovreas L."/>
            <person name="Rohde M."/>
            <person name="Galperin M.Y."/>
            <person name="Jogler C."/>
        </authorList>
    </citation>
    <scope>NUCLEOTIDE SEQUENCE [LARGE SCALE GENOMIC DNA]</scope>
    <source>
        <strain evidence="1 2">Poly30</strain>
    </source>
</reference>
<dbReference type="PANTHER" id="PTHR43737">
    <property type="entry name" value="BLL7424 PROTEIN"/>
    <property type="match status" value="1"/>
</dbReference>
<protein>
    <recommendedName>
        <fullName evidence="3">DUF1501 domain-containing protein</fullName>
    </recommendedName>
</protein>
<dbReference type="InterPro" id="IPR010869">
    <property type="entry name" value="DUF1501"/>
</dbReference>
<gene>
    <name evidence="1" type="ORF">Poly30_38480</name>
</gene>
<dbReference type="Pfam" id="PF07394">
    <property type="entry name" value="DUF1501"/>
    <property type="match status" value="1"/>
</dbReference>
<dbReference type="AlphaFoldDB" id="A0A518EW54"/>
<proteinExistence type="predicted"/>
<evidence type="ECO:0000313" key="2">
    <source>
        <dbReference type="Proteomes" id="UP000320390"/>
    </source>
</evidence>
<evidence type="ECO:0000313" key="1">
    <source>
        <dbReference type="EMBL" id="QDV08311.1"/>
    </source>
</evidence>
<keyword evidence="2" id="KW-1185">Reference proteome</keyword>
<dbReference type="Proteomes" id="UP000320390">
    <property type="component" value="Chromosome"/>
</dbReference>
<dbReference type="InterPro" id="IPR006311">
    <property type="entry name" value="TAT_signal"/>
</dbReference>